<dbReference type="Proteomes" id="UP001596455">
    <property type="component" value="Unassembled WGS sequence"/>
</dbReference>
<keyword evidence="3" id="KW-1185">Reference proteome</keyword>
<protein>
    <submittedName>
        <fullName evidence="2">Phosphotransferase</fullName>
    </submittedName>
</protein>
<dbReference type="Pfam" id="PF01636">
    <property type="entry name" value="APH"/>
    <property type="match status" value="1"/>
</dbReference>
<reference evidence="3" key="1">
    <citation type="journal article" date="2019" name="Int. J. Syst. Evol. Microbiol.">
        <title>The Global Catalogue of Microorganisms (GCM) 10K type strain sequencing project: providing services to taxonomists for standard genome sequencing and annotation.</title>
        <authorList>
            <consortium name="The Broad Institute Genomics Platform"/>
            <consortium name="The Broad Institute Genome Sequencing Center for Infectious Disease"/>
            <person name="Wu L."/>
            <person name="Ma J."/>
        </authorList>
    </citation>
    <scope>NUCLEOTIDE SEQUENCE [LARGE SCALE GENOMIC DNA]</scope>
    <source>
        <strain evidence="3">JCM 1490</strain>
    </source>
</reference>
<accession>A0ABW2Q8G0</accession>
<comment type="caution">
    <text evidence="2">The sequence shown here is derived from an EMBL/GenBank/DDBJ whole genome shotgun (WGS) entry which is preliminary data.</text>
</comment>
<dbReference type="SUPFAM" id="SSF56112">
    <property type="entry name" value="Protein kinase-like (PK-like)"/>
    <property type="match status" value="1"/>
</dbReference>
<sequence>MTDVDEGFAAQLAEATALGLVPEPDAVRAIWADAVAAPAWTGPPVWIHGDLHPANVLTEDGTLCGVIDFGTSAPATLPGTSRPPGSCFLTASSTASTTPTAQERTRRPCAALAAALSAGPSPVS</sequence>
<feature type="domain" description="Aminoglycoside phosphotransferase" evidence="1">
    <location>
        <begin position="8"/>
        <end position="73"/>
    </location>
</feature>
<name>A0ABW2Q8G0_9MICO</name>
<dbReference type="InterPro" id="IPR011009">
    <property type="entry name" value="Kinase-like_dom_sf"/>
</dbReference>
<evidence type="ECO:0000313" key="3">
    <source>
        <dbReference type="Proteomes" id="UP001596455"/>
    </source>
</evidence>
<organism evidence="2 3">
    <name type="scientific">Georgenia alba</name>
    <dbReference type="NCBI Taxonomy" id="2233858"/>
    <lineage>
        <taxon>Bacteria</taxon>
        <taxon>Bacillati</taxon>
        <taxon>Actinomycetota</taxon>
        <taxon>Actinomycetes</taxon>
        <taxon>Micrococcales</taxon>
        <taxon>Bogoriellaceae</taxon>
        <taxon>Georgenia</taxon>
    </lineage>
</organism>
<proteinExistence type="predicted"/>
<dbReference type="InterPro" id="IPR002575">
    <property type="entry name" value="Aminoglycoside_PTrfase"/>
</dbReference>
<evidence type="ECO:0000313" key="2">
    <source>
        <dbReference type="EMBL" id="MFC7403860.1"/>
    </source>
</evidence>
<gene>
    <name evidence="2" type="ORF">ACFQQL_01960</name>
</gene>
<dbReference type="EMBL" id="JBHTCQ010000001">
    <property type="protein sequence ID" value="MFC7403860.1"/>
    <property type="molecule type" value="Genomic_DNA"/>
</dbReference>
<evidence type="ECO:0000259" key="1">
    <source>
        <dbReference type="Pfam" id="PF01636"/>
    </source>
</evidence>
<dbReference type="Gene3D" id="3.90.1200.10">
    <property type="match status" value="1"/>
</dbReference>
<dbReference type="RefSeq" id="WP_382393750.1">
    <property type="nucleotide sequence ID" value="NZ_JBHTCQ010000001.1"/>
</dbReference>